<gene>
    <name evidence="2" type="ORF">B0H67DRAFT_551276</name>
</gene>
<dbReference type="Proteomes" id="UP001172102">
    <property type="component" value="Unassembled WGS sequence"/>
</dbReference>
<comment type="caution">
    <text evidence="2">The sequence shown here is derived from an EMBL/GenBank/DDBJ whole genome shotgun (WGS) entry which is preliminary data.</text>
</comment>
<dbReference type="AlphaFoldDB" id="A0AA40E2Q7"/>
<dbReference type="EMBL" id="JAUKUA010000002">
    <property type="protein sequence ID" value="KAK0725809.1"/>
    <property type="molecule type" value="Genomic_DNA"/>
</dbReference>
<feature type="region of interest" description="Disordered" evidence="1">
    <location>
        <begin position="1"/>
        <end position="27"/>
    </location>
</feature>
<sequence>MAALIPSAPSASSTPPTPSTRPFWLGLDPDKPEPLDKVLAALYCFQVAPPSADDASHFEFTVNRGDHRRIEGGFPELQNLAIGRDPLRLYYLMRRGLESLGQLDKPVGPLALGIQTSNYPNVIAPRRAIAFGRAGKNTTSPTCLVVFFNGDHEGASKYAQLIAKHPNEVQTVMQRLAQNSFVSVFTMVDGAIKTVVQQEPLSTPGGEIKLWLSDLIKDHEGLSDEFTRPRVEASRQPNIAVPYAAILASANKQ</sequence>
<evidence type="ECO:0000313" key="2">
    <source>
        <dbReference type="EMBL" id="KAK0725809.1"/>
    </source>
</evidence>
<evidence type="ECO:0000256" key="1">
    <source>
        <dbReference type="SAM" id="MobiDB-lite"/>
    </source>
</evidence>
<organism evidence="2 3">
    <name type="scientific">Lasiosphaeris hirsuta</name>
    <dbReference type="NCBI Taxonomy" id="260670"/>
    <lineage>
        <taxon>Eukaryota</taxon>
        <taxon>Fungi</taxon>
        <taxon>Dikarya</taxon>
        <taxon>Ascomycota</taxon>
        <taxon>Pezizomycotina</taxon>
        <taxon>Sordariomycetes</taxon>
        <taxon>Sordariomycetidae</taxon>
        <taxon>Sordariales</taxon>
        <taxon>Lasiosphaeriaceae</taxon>
        <taxon>Lasiosphaeris</taxon>
    </lineage>
</organism>
<protein>
    <submittedName>
        <fullName evidence="2">Uncharacterized protein</fullName>
    </submittedName>
</protein>
<feature type="compositionally biased region" description="Low complexity" evidence="1">
    <location>
        <begin position="1"/>
        <end position="14"/>
    </location>
</feature>
<evidence type="ECO:0000313" key="3">
    <source>
        <dbReference type="Proteomes" id="UP001172102"/>
    </source>
</evidence>
<keyword evidence="3" id="KW-1185">Reference proteome</keyword>
<accession>A0AA40E2Q7</accession>
<proteinExistence type="predicted"/>
<reference evidence="2" key="1">
    <citation type="submission" date="2023-06" db="EMBL/GenBank/DDBJ databases">
        <title>Genome-scale phylogeny and comparative genomics of the fungal order Sordariales.</title>
        <authorList>
            <consortium name="Lawrence Berkeley National Laboratory"/>
            <person name="Hensen N."/>
            <person name="Bonometti L."/>
            <person name="Westerberg I."/>
            <person name="Brannstrom I.O."/>
            <person name="Guillou S."/>
            <person name="Cros-Aarteil S."/>
            <person name="Calhoun S."/>
            <person name="Haridas S."/>
            <person name="Kuo A."/>
            <person name="Mondo S."/>
            <person name="Pangilinan J."/>
            <person name="Riley R."/>
            <person name="Labutti K."/>
            <person name="Andreopoulos B."/>
            <person name="Lipzen A."/>
            <person name="Chen C."/>
            <person name="Yanf M."/>
            <person name="Daum C."/>
            <person name="Ng V."/>
            <person name="Clum A."/>
            <person name="Steindorff A."/>
            <person name="Ohm R."/>
            <person name="Martin F."/>
            <person name="Silar P."/>
            <person name="Natvig D."/>
            <person name="Lalanne C."/>
            <person name="Gautier V."/>
            <person name="Ament-Velasquez S.L."/>
            <person name="Kruys A."/>
            <person name="Hutchinson M.I."/>
            <person name="Powell A.J."/>
            <person name="Barry K."/>
            <person name="Miller A.N."/>
            <person name="Grigoriev I.V."/>
            <person name="Debuchy R."/>
            <person name="Gladieux P."/>
            <person name="Thoren M.H."/>
            <person name="Johannesson H."/>
        </authorList>
    </citation>
    <scope>NUCLEOTIDE SEQUENCE</scope>
    <source>
        <strain evidence="2">SMH4607-1</strain>
    </source>
</reference>
<name>A0AA40E2Q7_9PEZI</name>